<reference evidence="2 3" key="1">
    <citation type="journal article" date="2014" name="Genome Announc.">
        <title>Draft Genome Sequence of the Algicidal Bacterium Mangrovimonas yunxiaonensis Strain LY01.</title>
        <authorList>
            <person name="Li Y."/>
            <person name="Zhu H."/>
            <person name="Li C."/>
            <person name="Zhang H."/>
            <person name="Chen Z."/>
            <person name="Zheng W."/>
            <person name="Xu H."/>
            <person name="Zheng T."/>
        </authorList>
    </citation>
    <scope>NUCLEOTIDE SEQUENCE [LARGE SCALE GENOMIC DNA]</scope>
    <source>
        <strain evidence="2 3">LY01</strain>
    </source>
</reference>
<sequence>MLLVYTHKITPRLTYAFKHICTRILGVRVAFTTKIEEFIAHDSMKMSYSRQALGNEVFVKSHELLFEQGLSDFETHVQDWDDTKGFFSTSEKSSLPFDIFAAAFYLLSRYEEYLPHVKDDYGRFPATESLAYKHDFLHQPVVDIWAYKLKVVLQKQFPDFEFPDKSYEVSPIIDVPAPYHYQLKGVLRSTGGVIKDLYALKIKDLYHRFLVLFGLKHDPYDTFKYILNKQKQYDFKFLFFFLIGDYSTYDKGISAQKKRYVSLIKHVGDYCKVGLKTSYFAIEDVSILKKEKKTMEAILNTSLLASRQSFSKLNLPESYRNLVELEVLEDYTMGYVNHIGFRAGTCTPFFFFDLDYEIQTPLKIHSYHLMDYALLKTASQLDKKKVLHEIITSIKAVNGTFVPVFHNYTFSDLERWKGFKELFNIILKSQDEN</sequence>
<dbReference type="InterPro" id="IPR054297">
    <property type="entry name" value="DUF7033"/>
</dbReference>
<accession>A0A084TIB5</accession>
<keyword evidence="3" id="KW-1185">Reference proteome</keyword>
<dbReference type="CDD" id="cd10931">
    <property type="entry name" value="CE4_u7"/>
    <property type="match status" value="1"/>
</dbReference>
<evidence type="ECO:0000313" key="2">
    <source>
        <dbReference type="EMBL" id="KFB00451.1"/>
    </source>
</evidence>
<dbReference type="EMBL" id="JPFK01000007">
    <property type="protein sequence ID" value="KFB00451.1"/>
    <property type="molecule type" value="Genomic_DNA"/>
</dbReference>
<proteinExistence type="predicted"/>
<dbReference type="STRING" id="1197477.IA57_08190"/>
<feature type="domain" description="DUF7033" evidence="1">
    <location>
        <begin position="95"/>
        <end position="183"/>
    </location>
</feature>
<organism evidence="2 3">
    <name type="scientific">Mangrovimonas yunxiaonensis</name>
    <dbReference type="NCBI Taxonomy" id="1197477"/>
    <lineage>
        <taxon>Bacteria</taxon>
        <taxon>Pseudomonadati</taxon>
        <taxon>Bacteroidota</taxon>
        <taxon>Flavobacteriia</taxon>
        <taxon>Flavobacteriales</taxon>
        <taxon>Flavobacteriaceae</taxon>
        <taxon>Mangrovimonas</taxon>
    </lineage>
</organism>
<dbReference type="AlphaFoldDB" id="A0A084TIB5"/>
<dbReference type="Pfam" id="PF23019">
    <property type="entry name" value="DUF7033"/>
    <property type="match status" value="1"/>
</dbReference>
<comment type="caution">
    <text evidence="2">The sequence shown here is derived from an EMBL/GenBank/DDBJ whole genome shotgun (WGS) entry which is preliminary data.</text>
</comment>
<gene>
    <name evidence="2" type="ORF">IA57_08190</name>
</gene>
<evidence type="ECO:0000313" key="3">
    <source>
        <dbReference type="Proteomes" id="UP000028521"/>
    </source>
</evidence>
<protein>
    <recommendedName>
        <fullName evidence="1">DUF7033 domain-containing protein</fullName>
    </recommendedName>
</protein>
<dbReference type="OrthoDB" id="5573484at2"/>
<dbReference type="eggNOG" id="COG0726">
    <property type="taxonomic scope" value="Bacteria"/>
</dbReference>
<name>A0A084TIB5_9FLAO</name>
<dbReference type="Proteomes" id="UP000028521">
    <property type="component" value="Unassembled WGS sequence"/>
</dbReference>
<evidence type="ECO:0000259" key="1">
    <source>
        <dbReference type="Pfam" id="PF23019"/>
    </source>
</evidence>
<dbReference type="RefSeq" id="WP_036121730.1">
    <property type="nucleotide sequence ID" value="NZ_BMET01000001.1"/>
</dbReference>
<reference evidence="3" key="2">
    <citation type="submission" date="2014-07" db="EMBL/GenBank/DDBJ databases">
        <title>Genome sequence of Mangrovimonas yunxiaonensis.</title>
        <authorList>
            <person name="Li Y."/>
            <person name="Zheng T."/>
        </authorList>
    </citation>
    <scope>NUCLEOTIDE SEQUENCE [LARGE SCALE GENOMIC DNA]</scope>
    <source>
        <strain evidence="3">LY01</strain>
    </source>
</reference>